<evidence type="ECO:0000313" key="1">
    <source>
        <dbReference type="EMBL" id="KDR18430.1"/>
    </source>
</evidence>
<keyword evidence="2" id="KW-1185">Reference proteome</keyword>
<dbReference type="AlphaFoldDB" id="A0A067R561"/>
<accession>A0A067R561</accession>
<dbReference type="InParanoid" id="A0A067R561"/>
<proteinExistence type="predicted"/>
<sequence>MAEFYDGLQKVRIVFDHNVDGSEKCSDIFTPETLSLLGDGANCSFVANSLIVTLGSNLKIQVNSELQLLDSSKVFREQSDLSLTAPASGKVTLAPPDLEVWFTVTL</sequence>
<dbReference type="EMBL" id="KK852686">
    <property type="protein sequence ID" value="KDR18430.1"/>
    <property type="molecule type" value="Genomic_DNA"/>
</dbReference>
<protein>
    <submittedName>
        <fullName evidence="1">Uncharacterized protein</fullName>
    </submittedName>
</protein>
<gene>
    <name evidence="1" type="ORF">L798_07432</name>
</gene>
<organism evidence="1 2">
    <name type="scientific">Zootermopsis nevadensis</name>
    <name type="common">Dampwood termite</name>
    <dbReference type="NCBI Taxonomy" id="136037"/>
    <lineage>
        <taxon>Eukaryota</taxon>
        <taxon>Metazoa</taxon>
        <taxon>Ecdysozoa</taxon>
        <taxon>Arthropoda</taxon>
        <taxon>Hexapoda</taxon>
        <taxon>Insecta</taxon>
        <taxon>Pterygota</taxon>
        <taxon>Neoptera</taxon>
        <taxon>Polyneoptera</taxon>
        <taxon>Dictyoptera</taxon>
        <taxon>Blattodea</taxon>
        <taxon>Blattoidea</taxon>
        <taxon>Termitoidae</taxon>
        <taxon>Termopsidae</taxon>
        <taxon>Zootermopsis</taxon>
    </lineage>
</organism>
<reference evidence="1 2" key="1">
    <citation type="journal article" date="2014" name="Nat. Commun.">
        <title>Molecular traces of alternative social organization in a termite genome.</title>
        <authorList>
            <person name="Terrapon N."/>
            <person name="Li C."/>
            <person name="Robertson H.M."/>
            <person name="Ji L."/>
            <person name="Meng X."/>
            <person name="Booth W."/>
            <person name="Chen Z."/>
            <person name="Childers C.P."/>
            <person name="Glastad K.M."/>
            <person name="Gokhale K."/>
            <person name="Gowin J."/>
            <person name="Gronenberg W."/>
            <person name="Hermansen R.A."/>
            <person name="Hu H."/>
            <person name="Hunt B.G."/>
            <person name="Huylmans A.K."/>
            <person name="Khalil S.M."/>
            <person name="Mitchell R.D."/>
            <person name="Munoz-Torres M.C."/>
            <person name="Mustard J.A."/>
            <person name="Pan H."/>
            <person name="Reese J.T."/>
            <person name="Scharf M.E."/>
            <person name="Sun F."/>
            <person name="Vogel H."/>
            <person name="Xiao J."/>
            <person name="Yang W."/>
            <person name="Yang Z."/>
            <person name="Yang Z."/>
            <person name="Zhou J."/>
            <person name="Zhu J."/>
            <person name="Brent C.S."/>
            <person name="Elsik C.G."/>
            <person name="Goodisman M.A."/>
            <person name="Liberles D.A."/>
            <person name="Roe R.M."/>
            <person name="Vargo E.L."/>
            <person name="Vilcinskas A."/>
            <person name="Wang J."/>
            <person name="Bornberg-Bauer E."/>
            <person name="Korb J."/>
            <person name="Zhang G."/>
            <person name="Liebig J."/>
        </authorList>
    </citation>
    <scope>NUCLEOTIDE SEQUENCE [LARGE SCALE GENOMIC DNA]</scope>
    <source>
        <tissue evidence="1">Whole organism</tissue>
    </source>
</reference>
<evidence type="ECO:0000313" key="2">
    <source>
        <dbReference type="Proteomes" id="UP000027135"/>
    </source>
</evidence>
<name>A0A067R561_ZOONE</name>
<dbReference type="Proteomes" id="UP000027135">
    <property type="component" value="Unassembled WGS sequence"/>
</dbReference>